<accession>A0A0K0G3B9</accession>
<keyword evidence="1" id="KW-1185">Reference proteome</keyword>
<dbReference type="AlphaFoldDB" id="A0A0K0G3B9"/>
<evidence type="ECO:0000313" key="2">
    <source>
        <dbReference type="WBParaSite" id="SVE_1922000.1"/>
    </source>
</evidence>
<reference evidence="2" key="2">
    <citation type="submission" date="2015-08" db="UniProtKB">
        <authorList>
            <consortium name="WormBaseParasite"/>
        </authorList>
    </citation>
    <scope>IDENTIFICATION</scope>
</reference>
<dbReference type="Proteomes" id="UP000035680">
    <property type="component" value="Unassembled WGS sequence"/>
</dbReference>
<protein>
    <submittedName>
        <fullName evidence="2">Uncharacterized protein</fullName>
    </submittedName>
</protein>
<organism evidence="1 2">
    <name type="scientific">Strongyloides venezuelensis</name>
    <name type="common">Threadworm</name>
    <dbReference type="NCBI Taxonomy" id="75913"/>
    <lineage>
        <taxon>Eukaryota</taxon>
        <taxon>Metazoa</taxon>
        <taxon>Ecdysozoa</taxon>
        <taxon>Nematoda</taxon>
        <taxon>Chromadorea</taxon>
        <taxon>Rhabditida</taxon>
        <taxon>Tylenchina</taxon>
        <taxon>Panagrolaimomorpha</taxon>
        <taxon>Strongyloidoidea</taxon>
        <taxon>Strongyloididae</taxon>
        <taxon>Strongyloides</taxon>
    </lineage>
</organism>
<sequence length="66" mass="8199">MIFQTTHDTFRCTQIHGRYCFLQYLEAWLQLVTVLDKNFFIRTGRKDLKELLYRYNMDLFKSWLDI</sequence>
<reference evidence="1" key="1">
    <citation type="submission" date="2014-07" db="EMBL/GenBank/DDBJ databases">
        <authorList>
            <person name="Martin A.A"/>
            <person name="De Silva N."/>
        </authorList>
    </citation>
    <scope>NUCLEOTIDE SEQUENCE</scope>
</reference>
<dbReference type="WBParaSite" id="SVE_1922000.1">
    <property type="protein sequence ID" value="SVE_1922000.1"/>
    <property type="gene ID" value="SVE_1922000"/>
</dbReference>
<proteinExistence type="predicted"/>
<name>A0A0K0G3B9_STRVS</name>
<evidence type="ECO:0000313" key="1">
    <source>
        <dbReference type="Proteomes" id="UP000035680"/>
    </source>
</evidence>